<feature type="binding site" evidence="11">
    <location>
        <position position="186"/>
    </location>
    <ligand>
        <name>ATP</name>
        <dbReference type="ChEBI" id="CHEBI:30616"/>
    </ligand>
</feature>
<name>A0A099GEA9_9RHOB</name>
<keyword evidence="9 11" id="KW-0119">Carbohydrate metabolism</keyword>
<dbReference type="InterPro" id="IPR011611">
    <property type="entry name" value="PfkB_dom"/>
</dbReference>
<protein>
    <recommendedName>
        <fullName evidence="11 12">Ribokinase</fullName>
        <shortName evidence="11">RK</shortName>
        <ecNumber evidence="11 12">2.7.1.15</ecNumber>
    </recommendedName>
</protein>
<dbReference type="EC" id="2.7.1.15" evidence="11 12"/>
<keyword evidence="8 11" id="KW-0630">Potassium</keyword>
<feature type="binding site" evidence="11">
    <location>
        <begin position="253"/>
        <end position="254"/>
    </location>
    <ligand>
        <name>ATP</name>
        <dbReference type="ChEBI" id="CHEBI:30616"/>
    </ligand>
</feature>
<feature type="binding site" evidence="11">
    <location>
        <begin position="13"/>
        <end position="15"/>
    </location>
    <ligand>
        <name>substrate</name>
    </ligand>
</feature>
<feature type="binding site" evidence="11">
    <location>
        <position position="289"/>
    </location>
    <ligand>
        <name>K(+)</name>
        <dbReference type="ChEBI" id="CHEBI:29103"/>
    </ligand>
</feature>
<dbReference type="SUPFAM" id="SSF53613">
    <property type="entry name" value="Ribokinase-like"/>
    <property type="match status" value="1"/>
</dbReference>
<dbReference type="RefSeq" id="WP_036710970.1">
    <property type="nucleotide sequence ID" value="NZ_JRKQ01000077.1"/>
</dbReference>
<feature type="binding site" evidence="11">
    <location>
        <position position="284"/>
    </location>
    <ligand>
        <name>K(+)</name>
        <dbReference type="ChEBI" id="CHEBI:29103"/>
    </ligand>
</feature>
<feature type="binding site" evidence="11">
    <location>
        <position position="248"/>
    </location>
    <ligand>
        <name>K(+)</name>
        <dbReference type="ChEBI" id="CHEBI:29103"/>
    </ligand>
</feature>
<feature type="binding site" evidence="11">
    <location>
        <position position="250"/>
    </location>
    <ligand>
        <name>K(+)</name>
        <dbReference type="ChEBI" id="CHEBI:29103"/>
    </ligand>
</feature>
<feature type="binding site" evidence="11">
    <location>
        <begin position="41"/>
        <end position="45"/>
    </location>
    <ligand>
        <name>substrate</name>
    </ligand>
</feature>
<dbReference type="UniPathway" id="UPA00916">
    <property type="reaction ID" value="UER00889"/>
</dbReference>
<dbReference type="GO" id="GO:0005524">
    <property type="term" value="F:ATP binding"/>
    <property type="evidence" value="ECO:0007669"/>
    <property type="project" value="UniProtKB-UniRule"/>
</dbReference>
<evidence type="ECO:0000256" key="10">
    <source>
        <dbReference type="ARBA" id="ARBA00051363"/>
    </source>
</evidence>
<comment type="caution">
    <text evidence="14">The sequence shown here is derived from an EMBL/GenBank/DDBJ whole genome shotgun (WGS) entry which is preliminary data.</text>
</comment>
<comment type="activity regulation">
    <text evidence="11">Activated by a monovalent cation that binds near, but not in, the active site. The most likely occupant of the site in vivo is potassium. Ion binding induces a conformational change that may alter substrate affinity.</text>
</comment>
<comment type="subunit">
    <text evidence="11">Homodimer.</text>
</comment>
<dbReference type="InterPro" id="IPR011877">
    <property type="entry name" value="Ribokinase"/>
</dbReference>
<feature type="binding site" evidence="11">
    <location>
        <position position="254"/>
    </location>
    <ligand>
        <name>substrate</name>
    </ligand>
</feature>
<dbReference type="PANTHER" id="PTHR10584:SF166">
    <property type="entry name" value="RIBOKINASE"/>
    <property type="match status" value="1"/>
</dbReference>
<dbReference type="Proteomes" id="UP000029858">
    <property type="component" value="Unassembled WGS sequence"/>
</dbReference>
<comment type="subcellular location">
    <subcellularLocation>
        <location evidence="11">Cytoplasm</location>
    </subcellularLocation>
</comment>
<dbReference type="Pfam" id="PF00294">
    <property type="entry name" value="PfkB"/>
    <property type="match status" value="1"/>
</dbReference>
<gene>
    <name evidence="11" type="primary">rbsK</name>
    <name evidence="14" type="ORF">IX56_12870</name>
</gene>
<feature type="binding site" evidence="11">
    <location>
        <position position="287"/>
    </location>
    <ligand>
        <name>K(+)</name>
        <dbReference type="ChEBI" id="CHEBI:29103"/>
    </ligand>
</feature>
<evidence type="ECO:0000256" key="2">
    <source>
        <dbReference type="ARBA" id="ARBA00022679"/>
    </source>
</evidence>
<dbReference type="FunFam" id="3.40.1190.20:FF:000010">
    <property type="entry name" value="Ribokinase"/>
    <property type="match status" value="1"/>
</dbReference>
<dbReference type="CDD" id="cd01174">
    <property type="entry name" value="ribokinase"/>
    <property type="match status" value="1"/>
</dbReference>
<dbReference type="InterPro" id="IPR002139">
    <property type="entry name" value="Ribo/fructo_kinase"/>
</dbReference>
<dbReference type="Gene3D" id="3.40.1190.20">
    <property type="match status" value="1"/>
</dbReference>
<evidence type="ECO:0000256" key="1">
    <source>
        <dbReference type="ARBA" id="ARBA00022490"/>
    </source>
</evidence>
<comment type="caution">
    <text evidence="11">Lacks conserved residue(s) required for the propagation of feature annotation.</text>
</comment>
<evidence type="ECO:0000256" key="5">
    <source>
        <dbReference type="ARBA" id="ARBA00022777"/>
    </source>
</evidence>
<comment type="function">
    <text evidence="11">Catalyzes the phosphorylation of ribose at O-5 in a reaction requiring ATP and magnesium. The resulting D-ribose-5-phosphate can then be used either for sythesis of nucleotides, histidine, and tryptophan, or as a component of the pentose phosphate pathway.</text>
</comment>
<evidence type="ECO:0000256" key="3">
    <source>
        <dbReference type="ARBA" id="ARBA00022723"/>
    </source>
</evidence>
<dbReference type="AlphaFoldDB" id="A0A099GEA9"/>
<accession>A0A099GEA9</accession>
<dbReference type="GO" id="GO:0019303">
    <property type="term" value="P:D-ribose catabolic process"/>
    <property type="evidence" value="ECO:0007669"/>
    <property type="project" value="UniProtKB-UniRule"/>
</dbReference>
<reference evidence="14 15" key="1">
    <citation type="submission" date="2014-09" db="EMBL/GenBank/DDBJ databases">
        <authorList>
            <person name="McGinnis J.M."/>
            <person name="Wolfgang W.J."/>
        </authorList>
    </citation>
    <scope>NUCLEOTIDE SEQUENCE [LARGE SCALE GENOMIC DNA]</scope>
    <source>
        <strain evidence="14 15">5503</strain>
    </source>
</reference>
<evidence type="ECO:0000256" key="8">
    <source>
        <dbReference type="ARBA" id="ARBA00022958"/>
    </source>
</evidence>
<dbReference type="InterPro" id="IPR029056">
    <property type="entry name" value="Ribokinase-like"/>
</dbReference>
<evidence type="ECO:0000256" key="11">
    <source>
        <dbReference type="HAMAP-Rule" id="MF_01987"/>
    </source>
</evidence>
<dbReference type="PRINTS" id="PR00990">
    <property type="entry name" value="RIBOKINASE"/>
</dbReference>
<evidence type="ECO:0000313" key="14">
    <source>
        <dbReference type="EMBL" id="KGJ21016.1"/>
    </source>
</evidence>
<evidence type="ECO:0000256" key="4">
    <source>
        <dbReference type="ARBA" id="ARBA00022741"/>
    </source>
</evidence>
<dbReference type="EMBL" id="JRKQ01000077">
    <property type="protein sequence ID" value="KGJ21016.1"/>
    <property type="molecule type" value="Genomic_DNA"/>
</dbReference>
<evidence type="ECO:0000256" key="9">
    <source>
        <dbReference type="ARBA" id="ARBA00023277"/>
    </source>
</evidence>
<comment type="similarity">
    <text evidence="11">Belongs to the carbohydrate kinase PfkB family. Ribokinase subfamily.</text>
</comment>
<dbReference type="GO" id="GO:0005829">
    <property type="term" value="C:cytosol"/>
    <property type="evidence" value="ECO:0007669"/>
    <property type="project" value="TreeGrafter"/>
</dbReference>
<reference evidence="14 15" key="2">
    <citation type="submission" date="2014-10" db="EMBL/GenBank/DDBJ databases">
        <title>Paracoccus sanguinis sp. nov., isolated from clinical specimens of New York State patients.</title>
        <authorList>
            <person name="Mingle L.A."/>
            <person name="Cole J.A."/>
            <person name="Lapierre P."/>
            <person name="Musser K.A."/>
        </authorList>
    </citation>
    <scope>NUCLEOTIDE SEQUENCE [LARGE SCALE GENOMIC DNA]</scope>
    <source>
        <strain evidence="14 15">5503</strain>
    </source>
</reference>
<feature type="domain" description="Carbohydrate kinase PfkB" evidence="13">
    <location>
        <begin position="5"/>
        <end position="293"/>
    </location>
</feature>
<evidence type="ECO:0000256" key="7">
    <source>
        <dbReference type="ARBA" id="ARBA00022842"/>
    </source>
</evidence>
<feature type="binding site" evidence="11">
    <location>
        <position position="293"/>
    </location>
    <ligand>
        <name>K(+)</name>
        <dbReference type="ChEBI" id="CHEBI:29103"/>
    </ligand>
</feature>
<feature type="binding site" evidence="11">
    <location>
        <begin position="222"/>
        <end position="227"/>
    </location>
    <ligand>
        <name>ATP</name>
        <dbReference type="ChEBI" id="CHEBI:30616"/>
    </ligand>
</feature>
<keyword evidence="6 11" id="KW-0067">ATP-binding</keyword>
<comment type="catalytic activity">
    <reaction evidence="11">
        <text>D-ribose + ATP = D-ribose 5-phosphate + ADP + H(+)</text>
        <dbReference type="Rhea" id="RHEA:13697"/>
        <dbReference type="ChEBI" id="CHEBI:15378"/>
        <dbReference type="ChEBI" id="CHEBI:30616"/>
        <dbReference type="ChEBI" id="CHEBI:47013"/>
        <dbReference type="ChEBI" id="CHEBI:78346"/>
        <dbReference type="ChEBI" id="CHEBI:456216"/>
        <dbReference type="EC" id="2.7.1.15"/>
    </reaction>
</comment>
<comment type="catalytic activity">
    <reaction evidence="10">
        <text>2-deoxy-D-ribose + ATP = 2-deoxy-D-ribose 5-phosphate + ADP + H(+)</text>
        <dbReference type="Rhea" id="RHEA:30871"/>
        <dbReference type="ChEBI" id="CHEBI:15378"/>
        <dbReference type="ChEBI" id="CHEBI:30616"/>
        <dbReference type="ChEBI" id="CHEBI:62877"/>
        <dbReference type="ChEBI" id="CHEBI:90761"/>
        <dbReference type="ChEBI" id="CHEBI:456216"/>
        <dbReference type="EC" id="2.7.1.229"/>
    </reaction>
    <physiologicalReaction direction="left-to-right" evidence="10">
        <dbReference type="Rhea" id="RHEA:30872"/>
    </physiologicalReaction>
</comment>
<organism evidence="14 15">
    <name type="scientific">Paracoccus sanguinis</name>
    <dbReference type="NCBI Taxonomy" id="1545044"/>
    <lineage>
        <taxon>Bacteria</taxon>
        <taxon>Pseudomonadati</taxon>
        <taxon>Pseudomonadota</taxon>
        <taxon>Alphaproteobacteria</taxon>
        <taxon>Rhodobacterales</taxon>
        <taxon>Paracoccaceae</taxon>
        <taxon>Paracoccus</taxon>
    </lineage>
</organism>
<feature type="active site" description="Proton acceptor" evidence="11">
    <location>
        <position position="254"/>
    </location>
</feature>
<keyword evidence="1 11" id="KW-0963">Cytoplasm</keyword>
<evidence type="ECO:0000256" key="12">
    <source>
        <dbReference type="NCBIfam" id="TIGR02152"/>
    </source>
</evidence>
<sequence>MTGRRIAVIGSNNHDLVTYVTRMPVPGETVEAPGFEMGFGGKGANQAMAAARLGARVTMVTCVGDDMFGTATLANFAQNGIDATHCRVVPGTPSGVAPIFVEPSGENAILIVKGANAALSPADIDAAADDLAGCGLMLLQLEVPLETVHHAVAFAARHKITCILNPAPAMPLDFARLKGLDYLVPNETELALLTGMPVETEDQIAAAARALIARGVRQVIVTLGGRGARLVTADAVQVIPPVAVTPVDTTGAGDAFIGSFAAFLAQGAAPEAALTRAARYAADSITRRGAQKSYASAADFARFEAEHEARP</sequence>
<comment type="pathway">
    <text evidence="11">Carbohydrate metabolism; D-ribose degradation; D-ribose 5-phosphate from beta-D-ribopyranose: step 2/2.</text>
</comment>
<evidence type="ECO:0000259" key="13">
    <source>
        <dbReference type="Pfam" id="PF00294"/>
    </source>
</evidence>
<dbReference type="GO" id="GO:0004747">
    <property type="term" value="F:ribokinase activity"/>
    <property type="evidence" value="ECO:0007669"/>
    <property type="project" value="UniProtKB-UniRule"/>
</dbReference>
<keyword evidence="7 11" id="KW-0460">Magnesium</keyword>
<dbReference type="HAMAP" id="MF_01987">
    <property type="entry name" value="Ribokinase"/>
    <property type="match status" value="1"/>
</dbReference>
<proteinExistence type="inferred from homology"/>
<evidence type="ECO:0000256" key="6">
    <source>
        <dbReference type="ARBA" id="ARBA00022840"/>
    </source>
</evidence>
<comment type="cofactor">
    <cofactor evidence="11">
        <name>Mg(2+)</name>
        <dbReference type="ChEBI" id="CHEBI:18420"/>
    </cofactor>
    <text evidence="11">Requires a divalent cation, most likely magnesium in vivo, as an electrophilic catalyst to aid phosphoryl group transfer. It is the chelate of the metal and the nucleotide that is the actual substrate.</text>
</comment>
<dbReference type="GO" id="GO:0046872">
    <property type="term" value="F:metal ion binding"/>
    <property type="evidence" value="ECO:0007669"/>
    <property type="project" value="UniProtKB-KW"/>
</dbReference>
<keyword evidence="5 11" id="KW-0418">Kinase</keyword>
<keyword evidence="4 11" id="KW-0547">Nucleotide-binding</keyword>
<dbReference type="PANTHER" id="PTHR10584">
    <property type="entry name" value="SUGAR KINASE"/>
    <property type="match status" value="1"/>
</dbReference>
<evidence type="ECO:0000313" key="15">
    <source>
        <dbReference type="Proteomes" id="UP000029858"/>
    </source>
</evidence>
<dbReference type="NCBIfam" id="TIGR02152">
    <property type="entry name" value="D_ribokin_bact"/>
    <property type="match status" value="1"/>
</dbReference>
<keyword evidence="2 11" id="KW-0808">Transferase</keyword>
<feature type="binding site" evidence="11">
    <location>
        <position position="142"/>
    </location>
    <ligand>
        <name>substrate</name>
    </ligand>
</feature>
<keyword evidence="3 11" id="KW-0479">Metal-binding</keyword>